<keyword evidence="1" id="KW-0472">Membrane</keyword>
<gene>
    <name evidence="2" type="ORF">F3F73_04650</name>
</gene>
<keyword evidence="1" id="KW-0812">Transmembrane</keyword>
<dbReference type="EMBL" id="VWMK01000003">
    <property type="protein sequence ID" value="KAA3768596.1"/>
    <property type="molecule type" value="Genomic_DNA"/>
</dbReference>
<evidence type="ECO:0000313" key="2">
    <source>
        <dbReference type="EMBL" id="KAA3768596.1"/>
    </source>
</evidence>
<accession>A0A7J4XMX5</accession>
<proteinExistence type="predicted"/>
<keyword evidence="1" id="KW-1133">Transmembrane helix</keyword>
<organism evidence="2 3">
    <name type="scientific">Bacteroides salyersiae</name>
    <dbReference type="NCBI Taxonomy" id="291644"/>
    <lineage>
        <taxon>Bacteria</taxon>
        <taxon>Pseudomonadati</taxon>
        <taxon>Bacteroidota</taxon>
        <taxon>Bacteroidia</taxon>
        <taxon>Bacteroidales</taxon>
        <taxon>Bacteroidaceae</taxon>
        <taxon>Bacteroides</taxon>
    </lineage>
</organism>
<feature type="transmembrane region" description="Helical" evidence="1">
    <location>
        <begin position="34"/>
        <end position="53"/>
    </location>
</feature>
<comment type="caution">
    <text evidence="2">The sequence shown here is derived from an EMBL/GenBank/DDBJ whole genome shotgun (WGS) entry which is preliminary data.</text>
</comment>
<feature type="transmembrane region" description="Helical" evidence="1">
    <location>
        <begin position="89"/>
        <end position="109"/>
    </location>
</feature>
<dbReference type="AlphaFoldDB" id="A0A7J4XMX5"/>
<feature type="transmembrane region" description="Helical" evidence="1">
    <location>
        <begin position="6"/>
        <end position="27"/>
    </location>
</feature>
<dbReference type="GeneID" id="93115287"/>
<reference evidence="2 3" key="1">
    <citation type="journal article" date="2019" name="Nat. Med.">
        <title>A library of human gut bacterial isolates paired with longitudinal multiomics data enables mechanistic microbiome research.</title>
        <authorList>
            <person name="Poyet M."/>
            <person name="Groussin M."/>
            <person name="Gibbons S.M."/>
            <person name="Avila-Pacheco J."/>
            <person name="Jiang X."/>
            <person name="Kearney S.M."/>
            <person name="Perrotta A.R."/>
            <person name="Berdy B."/>
            <person name="Zhao S."/>
            <person name="Lieberman T.D."/>
            <person name="Swanson P.K."/>
            <person name="Smith M."/>
            <person name="Roesemann S."/>
            <person name="Alexander J.E."/>
            <person name="Rich S.A."/>
            <person name="Livny J."/>
            <person name="Vlamakis H."/>
            <person name="Clish C."/>
            <person name="Bullock K."/>
            <person name="Deik A."/>
            <person name="Scott J."/>
            <person name="Pierce K.A."/>
            <person name="Xavier R.J."/>
            <person name="Alm E.J."/>
        </authorList>
    </citation>
    <scope>NUCLEOTIDE SEQUENCE [LARGE SCALE GENOMIC DNA]</scope>
    <source>
        <strain evidence="2 3">BIOML-A10</strain>
    </source>
</reference>
<dbReference type="Proteomes" id="UP000422221">
    <property type="component" value="Unassembled WGS sequence"/>
</dbReference>
<evidence type="ECO:0000256" key="1">
    <source>
        <dbReference type="SAM" id="Phobius"/>
    </source>
</evidence>
<dbReference type="RefSeq" id="WP_005927322.1">
    <property type="nucleotide sequence ID" value="NZ_CP133452.1"/>
</dbReference>
<name>A0A7J4XMX5_9BACE</name>
<evidence type="ECO:0000313" key="3">
    <source>
        <dbReference type="Proteomes" id="UP000422221"/>
    </source>
</evidence>
<protein>
    <submittedName>
        <fullName evidence="2">Uncharacterized protein</fullName>
    </submittedName>
</protein>
<sequence length="120" mass="13279">MHGNSVKILIGVFIASVLLFIVTSPLLMIQTESAAIITCVIFQAFTTVVIGRLCGRVKPWQLFVTILIGSSIIDLYIRIRYFTETLGSFRIFVGILVAIVVGYLVFRLLPNAGTRSQSEK</sequence>
<feature type="transmembrane region" description="Helical" evidence="1">
    <location>
        <begin position="59"/>
        <end position="77"/>
    </location>
</feature>